<dbReference type="eggNOG" id="COG1018">
    <property type="taxonomic scope" value="Bacteria"/>
</dbReference>
<keyword evidence="3" id="KW-0285">Flavoprotein</keyword>
<feature type="transmembrane region" description="Helical" evidence="14">
    <location>
        <begin position="52"/>
        <end position="70"/>
    </location>
</feature>
<dbReference type="PANTHER" id="PTHR47354">
    <property type="entry name" value="NADH OXIDOREDUCTASE HCR"/>
    <property type="match status" value="1"/>
</dbReference>
<evidence type="ECO:0000259" key="15">
    <source>
        <dbReference type="PROSITE" id="PS51384"/>
    </source>
</evidence>
<evidence type="ECO:0000256" key="14">
    <source>
        <dbReference type="SAM" id="Phobius"/>
    </source>
</evidence>
<keyword evidence="8 14" id="KW-1133">Transmembrane helix</keyword>
<keyword evidence="10" id="KW-0408">Iron</keyword>
<feature type="compositionally biased region" description="Polar residues" evidence="13">
    <location>
        <begin position="1"/>
        <end position="11"/>
    </location>
</feature>
<evidence type="ECO:0000256" key="6">
    <source>
        <dbReference type="ARBA" id="ARBA00022723"/>
    </source>
</evidence>
<feature type="transmembrane region" description="Helical" evidence="14">
    <location>
        <begin position="129"/>
        <end position="151"/>
    </location>
</feature>
<dbReference type="InterPro" id="IPR017927">
    <property type="entry name" value="FAD-bd_FR_type"/>
</dbReference>
<gene>
    <name evidence="16" type="ORF">N865_21480</name>
</gene>
<feature type="transmembrane region" description="Helical" evidence="14">
    <location>
        <begin position="175"/>
        <end position="195"/>
    </location>
</feature>
<dbReference type="Gene3D" id="2.40.30.10">
    <property type="entry name" value="Translation factors"/>
    <property type="match status" value="1"/>
</dbReference>
<accession>W9G314</accession>
<evidence type="ECO:0000256" key="12">
    <source>
        <dbReference type="ARBA" id="ARBA00023136"/>
    </source>
</evidence>
<evidence type="ECO:0000313" key="17">
    <source>
        <dbReference type="Proteomes" id="UP000019489"/>
    </source>
</evidence>
<dbReference type="GO" id="GO:0016491">
    <property type="term" value="F:oxidoreductase activity"/>
    <property type="evidence" value="ECO:0007669"/>
    <property type="project" value="UniProtKB-KW"/>
</dbReference>
<evidence type="ECO:0000256" key="5">
    <source>
        <dbReference type="ARBA" id="ARBA00022714"/>
    </source>
</evidence>
<organism evidence="16 17">
    <name type="scientific">Intrasporangium oryzae NRRL B-24470</name>
    <dbReference type="NCBI Taxonomy" id="1386089"/>
    <lineage>
        <taxon>Bacteria</taxon>
        <taxon>Bacillati</taxon>
        <taxon>Actinomycetota</taxon>
        <taxon>Actinomycetes</taxon>
        <taxon>Micrococcales</taxon>
        <taxon>Intrasporangiaceae</taxon>
        <taxon>Intrasporangium</taxon>
    </lineage>
</organism>
<dbReference type="Pfam" id="PF01794">
    <property type="entry name" value="Ferric_reduct"/>
    <property type="match status" value="1"/>
</dbReference>
<evidence type="ECO:0000256" key="2">
    <source>
        <dbReference type="ARBA" id="ARBA00004141"/>
    </source>
</evidence>
<sequence>MTKTLSSSSARQPRPVHGARPSHSGHPRADRVRGALRRGSDFRRWRSRVGDALEALAVISIVAVVIQFLVGGGSHDLVRGDAGTILVAVGRLTGLVAMDLLLIQLLLSARVPWIDRVYGMDRALKAHRVLGRITVPLVLVHVGAIVLGYAVRDRLGPITGPVIETFRLVTGGDDLLFATVATVLLVAIAVTSVSIARRRLSYEWWHVVHLTAYAAVILSVPHQLSMGSDFTASPWATMYWYFLYVLVAASVLWWRFVLPVARSVRHDVRVSRVVEEGPGVWSVWMRGRDLDALQARAGQYFTWRFLTPRLMLTGHPWSLSSAPDGRGLRITVRDLGDHSRLLSGLRPGTRVLFEGPYGAFTTHARTRRRVLLLAAGIGITPVRALLEELIRERHAVPGEITVVYRVNDESEATLRGELERLVAAGGHELLLLSGPPVQGSWLPPDSRSVSDVTRLQELVPHLSAHEAYLCGPGPWMDLVRPTLLEGGIPASHIHDERFNW</sequence>
<keyword evidence="7" id="KW-0274">FAD</keyword>
<feature type="transmembrane region" description="Helical" evidence="14">
    <location>
        <begin position="238"/>
        <end position="258"/>
    </location>
</feature>
<reference evidence="16 17" key="1">
    <citation type="submission" date="2013-08" db="EMBL/GenBank/DDBJ databases">
        <title>Intrasporangium oryzae NRRL B-24470.</title>
        <authorList>
            <person name="Liu H."/>
            <person name="Wang G."/>
        </authorList>
    </citation>
    <scope>NUCLEOTIDE SEQUENCE [LARGE SCALE GENOMIC DNA]</scope>
    <source>
        <strain evidence="16 17">NRRL B-24470</strain>
    </source>
</reference>
<dbReference type="InterPro" id="IPR017938">
    <property type="entry name" value="Riboflavin_synthase-like_b-brl"/>
</dbReference>
<dbReference type="RefSeq" id="WP_245603860.1">
    <property type="nucleotide sequence ID" value="NZ_AWSA01000079.1"/>
</dbReference>
<evidence type="ECO:0000256" key="3">
    <source>
        <dbReference type="ARBA" id="ARBA00022630"/>
    </source>
</evidence>
<dbReference type="Gene3D" id="3.40.50.80">
    <property type="entry name" value="Nucleotide-binding domain of ferredoxin-NADP reductase (FNR) module"/>
    <property type="match status" value="1"/>
</dbReference>
<evidence type="ECO:0000256" key="8">
    <source>
        <dbReference type="ARBA" id="ARBA00022989"/>
    </source>
</evidence>
<dbReference type="PROSITE" id="PS51384">
    <property type="entry name" value="FAD_FR"/>
    <property type="match status" value="1"/>
</dbReference>
<dbReference type="GO" id="GO:0016020">
    <property type="term" value="C:membrane"/>
    <property type="evidence" value="ECO:0007669"/>
    <property type="project" value="UniProtKB-SubCell"/>
</dbReference>
<feature type="region of interest" description="Disordered" evidence="13">
    <location>
        <begin position="1"/>
        <end position="33"/>
    </location>
</feature>
<dbReference type="Pfam" id="PF00175">
    <property type="entry name" value="NAD_binding_1"/>
    <property type="match status" value="1"/>
</dbReference>
<name>W9G314_9MICO</name>
<dbReference type="InterPro" id="IPR001433">
    <property type="entry name" value="OxRdtase_FAD/NAD-bd"/>
</dbReference>
<keyword evidence="6" id="KW-0479">Metal-binding</keyword>
<dbReference type="STRING" id="1386089.N865_21480"/>
<feature type="domain" description="FAD-binding FR-type" evidence="15">
    <location>
        <begin position="263"/>
        <end position="363"/>
    </location>
</feature>
<evidence type="ECO:0000256" key="7">
    <source>
        <dbReference type="ARBA" id="ARBA00022827"/>
    </source>
</evidence>
<keyword evidence="5" id="KW-0001">2Fe-2S</keyword>
<keyword evidence="11" id="KW-0411">Iron-sulfur</keyword>
<dbReference type="InterPro" id="IPR013130">
    <property type="entry name" value="Fe3_Rdtase_TM_dom"/>
</dbReference>
<evidence type="ECO:0000313" key="16">
    <source>
        <dbReference type="EMBL" id="EWS99686.1"/>
    </source>
</evidence>
<dbReference type="InterPro" id="IPR050415">
    <property type="entry name" value="MRET"/>
</dbReference>
<keyword evidence="17" id="KW-1185">Reference proteome</keyword>
<keyword evidence="9" id="KW-0560">Oxidoreductase</keyword>
<keyword evidence="12 14" id="KW-0472">Membrane</keyword>
<evidence type="ECO:0000256" key="13">
    <source>
        <dbReference type="SAM" id="MobiDB-lite"/>
    </source>
</evidence>
<feature type="transmembrane region" description="Helical" evidence="14">
    <location>
        <begin position="82"/>
        <end position="108"/>
    </location>
</feature>
<proteinExistence type="predicted"/>
<dbReference type="SUPFAM" id="SSF52343">
    <property type="entry name" value="Ferredoxin reductase-like, C-terminal NADP-linked domain"/>
    <property type="match status" value="1"/>
</dbReference>
<dbReference type="PATRIC" id="fig|1386089.3.peg.4093"/>
<dbReference type="EMBL" id="AWSA01000079">
    <property type="protein sequence ID" value="EWS99686.1"/>
    <property type="molecule type" value="Genomic_DNA"/>
</dbReference>
<comment type="cofactor">
    <cofactor evidence="1">
        <name>FAD</name>
        <dbReference type="ChEBI" id="CHEBI:57692"/>
    </cofactor>
</comment>
<dbReference type="GO" id="GO:0050660">
    <property type="term" value="F:flavin adenine dinucleotide binding"/>
    <property type="evidence" value="ECO:0007669"/>
    <property type="project" value="TreeGrafter"/>
</dbReference>
<dbReference type="CDD" id="cd06198">
    <property type="entry name" value="FNR_like_3"/>
    <property type="match status" value="1"/>
</dbReference>
<comment type="subcellular location">
    <subcellularLocation>
        <location evidence="2">Membrane</location>
        <topology evidence="2">Multi-pass membrane protein</topology>
    </subcellularLocation>
</comment>
<evidence type="ECO:0000256" key="1">
    <source>
        <dbReference type="ARBA" id="ARBA00001974"/>
    </source>
</evidence>
<dbReference type="InterPro" id="IPR039261">
    <property type="entry name" value="FNR_nucleotide-bd"/>
</dbReference>
<evidence type="ECO:0000256" key="10">
    <source>
        <dbReference type="ARBA" id="ARBA00023004"/>
    </source>
</evidence>
<dbReference type="AlphaFoldDB" id="W9G314"/>
<protein>
    <submittedName>
        <fullName evidence="16">Oxidoreductase</fullName>
    </submittedName>
</protein>
<dbReference type="SUPFAM" id="SSF63380">
    <property type="entry name" value="Riboflavin synthase domain-like"/>
    <property type="match status" value="1"/>
</dbReference>
<dbReference type="PANTHER" id="PTHR47354:SF8">
    <property type="entry name" value="1,2-PHENYLACETYL-COA EPOXIDASE, SUBUNIT E"/>
    <property type="match status" value="1"/>
</dbReference>
<dbReference type="GO" id="GO:0051537">
    <property type="term" value="F:2 iron, 2 sulfur cluster binding"/>
    <property type="evidence" value="ECO:0007669"/>
    <property type="project" value="UniProtKB-KW"/>
</dbReference>
<comment type="caution">
    <text evidence="16">The sequence shown here is derived from an EMBL/GenBank/DDBJ whole genome shotgun (WGS) entry which is preliminary data.</text>
</comment>
<dbReference type="GO" id="GO:0046872">
    <property type="term" value="F:metal ion binding"/>
    <property type="evidence" value="ECO:0007669"/>
    <property type="project" value="UniProtKB-KW"/>
</dbReference>
<keyword evidence="4 14" id="KW-0812">Transmembrane</keyword>
<evidence type="ECO:0000256" key="11">
    <source>
        <dbReference type="ARBA" id="ARBA00023014"/>
    </source>
</evidence>
<dbReference type="PRINTS" id="PR00410">
    <property type="entry name" value="PHEHYDRXLASE"/>
</dbReference>
<evidence type="ECO:0000256" key="4">
    <source>
        <dbReference type="ARBA" id="ARBA00022692"/>
    </source>
</evidence>
<dbReference type="Proteomes" id="UP000019489">
    <property type="component" value="Unassembled WGS sequence"/>
</dbReference>
<feature type="transmembrane region" description="Helical" evidence="14">
    <location>
        <begin position="207"/>
        <end position="226"/>
    </location>
</feature>
<evidence type="ECO:0000256" key="9">
    <source>
        <dbReference type="ARBA" id="ARBA00023002"/>
    </source>
</evidence>